<evidence type="ECO:0000313" key="13">
    <source>
        <dbReference type="Proteomes" id="UP000193207"/>
    </source>
</evidence>
<gene>
    <name evidence="12" type="primary">msbA</name>
    <name evidence="12" type="ORF">ROH8110_00403</name>
</gene>
<evidence type="ECO:0000313" key="12">
    <source>
        <dbReference type="EMBL" id="SLN16108.1"/>
    </source>
</evidence>
<dbReference type="InterPro" id="IPR003439">
    <property type="entry name" value="ABC_transporter-like_ATP-bd"/>
</dbReference>
<keyword evidence="6 12" id="KW-0067">ATP-binding</keyword>
<evidence type="ECO:0000259" key="10">
    <source>
        <dbReference type="PROSITE" id="PS50893"/>
    </source>
</evidence>
<dbReference type="EMBL" id="FWFU01000001">
    <property type="protein sequence ID" value="SLN16108.1"/>
    <property type="molecule type" value="Genomic_DNA"/>
</dbReference>
<keyword evidence="3" id="KW-1003">Cell membrane</keyword>
<proteinExistence type="predicted"/>
<keyword evidence="8 9" id="KW-0472">Membrane</keyword>
<dbReference type="EC" id="3.6.3.-" evidence="12"/>
<dbReference type="Pfam" id="PF00005">
    <property type="entry name" value="ABC_tran"/>
    <property type="match status" value="1"/>
</dbReference>
<dbReference type="SMART" id="SM00382">
    <property type="entry name" value="AAA"/>
    <property type="match status" value="1"/>
</dbReference>
<evidence type="ECO:0000256" key="2">
    <source>
        <dbReference type="ARBA" id="ARBA00022448"/>
    </source>
</evidence>
<feature type="domain" description="ABC transporter" evidence="10">
    <location>
        <begin position="343"/>
        <end position="577"/>
    </location>
</feature>
<evidence type="ECO:0000256" key="6">
    <source>
        <dbReference type="ARBA" id="ARBA00022840"/>
    </source>
</evidence>
<dbReference type="PROSITE" id="PS50893">
    <property type="entry name" value="ABC_TRANSPORTER_2"/>
    <property type="match status" value="1"/>
</dbReference>
<dbReference type="GO" id="GO:0016887">
    <property type="term" value="F:ATP hydrolysis activity"/>
    <property type="evidence" value="ECO:0007669"/>
    <property type="project" value="InterPro"/>
</dbReference>
<sequence>MKPAKLTPMQTITHLLREALPSRWKLLALSIFCMVGVAGFTAALAYSTRLIVNDVFVASDATAAIQVALLILGVTIGKSAFQYANDVISVIFQRSVASAYQKMVFEKLLHKEVRHFIGEHASVQMNKVRIYGDACANVVVNVSNKLLTEGLTVLGLFTVMIIQDPLMTLFSSVLFPLIFLLVSNLSNRIRGMANAEAELEGGFVKVGSEAFAGIKTVKTYGLQDKTIRRFNGAVDKLENRIFKIAKITKATVPLMELLGGVVIALFVVYAAWQTITHGKTPGEFTAFIIAFIMAYQPAERLSNVWVEIQKSVIQSQKMMEMISEPPEKREYGDVELDDAAPGVVFEDVSFEYKKRTPALCNVSFEIEPGERVAIVGRSGAGKTTLIDLVMRFYDPTVGVVRLGGHNLHDVAEKSLRDYIALISQDVFLFEGTIRDNIRDGRPSASDEEVERAAHIAALTEMIETADKGLDTEVGPNGVSLSGGQKQRVGIARALIRDAKLFIFDEATSALDGENERKIMENLLKDMPGRTILFVTHRASTLQYVDRTILLDGGHLAGFDTPDNLAANSAYYRDLFHLDRPERAAATQERE</sequence>
<keyword evidence="4 9" id="KW-0812">Transmembrane</keyword>
<evidence type="ECO:0000256" key="8">
    <source>
        <dbReference type="ARBA" id="ARBA00023136"/>
    </source>
</evidence>
<comment type="subcellular location">
    <subcellularLocation>
        <location evidence="1">Cell membrane</location>
        <topology evidence="1">Multi-pass membrane protein</topology>
    </subcellularLocation>
</comment>
<dbReference type="PROSITE" id="PS50929">
    <property type="entry name" value="ABC_TM1F"/>
    <property type="match status" value="1"/>
</dbReference>
<name>A0A1X6YB52_9RHOB</name>
<keyword evidence="7 9" id="KW-1133">Transmembrane helix</keyword>
<feature type="transmembrane region" description="Helical" evidence="9">
    <location>
        <begin position="26"/>
        <end position="46"/>
    </location>
</feature>
<organism evidence="12 13">
    <name type="scientific">Roseovarius halotolerans</name>
    <dbReference type="NCBI Taxonomy" id="505353"/>
    <lineage>
        <taxon>Bacteria</taxon>
        <taxon>Pseudomonadati</taxon>
        <taxon>Pseudomonadota</taxon>
        <taxon>Alphaproteobacteria</taxon>
        <taxon>Rhodobacterales</taxon>
        <taxon>Roseobacteraceae</taxon>
        <taxon>Roseovarius</taxon>
    </lineage>
</organism>
<dbReference type="PROSITE" id="PS00211">
    <property type="entry name" value="ABC_TRANSPORTER_1"/>
    <property type="match status" value="1"/>
</dbReference>
<dbReference type="GO" id="GO:0005886">
    <property type="term" value="C:plasma membrane"/>
    <property type="evidence" value="ECO:0007669"/>
    <property type="project" value="UniProtKB-SubCell"/>
</dbReference>
<dbReference type="InterPro" id="IPR039421">
    <property type="entry name" value="Type_1_exporter"/>
</dbReference>
<feature type="transmembrane region" description="Helical" evidence="9">
    <location>
        <begin position="153"/>
        <end position="182"/>
    </location>
</feature>
<dbReference type="SUPFAM" id="SSF52540">
    <property type="entry name" value="P-loop containing nucleoside triphosphate hydrolases"/>
    <property type="match status" value="1"/>
</dbReference>
<dbReference type="Pfam" id="PF00664">
    <property type="entry name" value="ABC_membrane"/>
    <property type="match status" value="1"/>
</dbReference>
<protein>
    <submittedName>
        <fullName evidence="12">Lipid A export ATP-binding/permease protein MsbA</fullName>
        <ecNumber evidence="12">3.6.3.-</ecNumber>
    </submittedName>
</protein>
<dbReference type="Proteomes" id="UP000193207">
    <property type="component" value="Unassembled WGS sequence"/>
</dbReference>
<dbReference type="PANTHER" id="PTHR43394">
    <property type="entry name" value="ATP-DEPENDENT PERMEASE MDL1, MITOCHONDRIAL"/>
    <property type="match status" value="1"/>
</dbReference>
<keyword evidence="5" id="KW-0547">Nucleotide-binding</keyword>
<feature type="transmembrane region" description="Helical" evidence="9">
    <location>
        <begin position="250"/>
        <end position="272"/>
    </location>
</feature>
<reference evidence="12 13" key="1">
    <citation type="submission" date="2017-03" db="EMBL/GenBank/DDBJ databases">
        <authorList>
            <person name="Afonso C.L."/>
            <person name="Miller P.J."/>
            <person name="Scott M.A."/>
            <person name="Spackman E."/>
            <person name="Goraichik I."/>
            <person name="Dimitrov K.M."/>
            <person name="Suarez D.L."/>
            <person name="Swayne D.E."/>
        </authorList>
    </citation>
    <scope>NUCLEOTIDE SEQUENCE [LARGE SCALE GENOMIC DNA]</scope>
    <source>
        <strain evidence="12 13">CECT 8110</strain>
    </source>
</reference>
<dbReference type="InterPro" id="IPR017871">
    <property type="entry name" value="ABC_transporter-like_CS"/>
</dbReference>
<evidence type="ECO:0000256" key="9">
    <source>
        <dbReference type="SAM" id="Phobius"/>
    </source>
</evidence>
<dbReference type="GO" id="GO:0005524">
    <property type="term" value="F:ATP binding"/>
    <property type="evidence" value="ECO:0007669"/>
    <property type="project" value="UniProtKB-KW"/>
</dbReference>
<evidence type="ECO:0000259" key="11">
    <source>
        <dbReference type="PROSITE" id="PS50929"/>
    </source>
</evidence>
<dbReference type="InterPro" id="IPR036640">
    <property type="entry name" value="ABC1_TM_sf"/>
</dbReference>
<dbReference type="PANTHER" id="PTHR43394:SF1">
    <property type="entry name" value="ATP-BINDING CASSETTE SUB-FAMILY B MEMBER 10, MITOCHONDRIAL"/>
    <property type="match status" value="1"/>
</dbReference>
<keyword evidence="12" id="KW-0378">Hydrolase</keyword>
<dbReference type="CDD" id="cd18552">
    <property type="entry name" value="ABC_6TM_MsbA_like"/>
    <property type="match status" value="1"/>
</dbReference>
<evidence type="ECO:0000256" key="4">
    <source>
        <dbReference type="ARBA" id="ARBA00022692"/>
    </source>
</evidence>
<keyword evidence="13" id="KW-1185">Reference proteome</keyword>
<dbReference type="Gene3D" id="1.20.1560.10">
    <property type="entry name" value="ABC transporter type 1, transmembrane domain"/>
    <property type="match status" value="1"/>
</dbReference>
<dbReference type="AlphaFoldDB" id="A0A1X6YB52"/>
<keyword evidence="2" id="KW-0813">Transport</keyword>
<evidence type="ECO:0000256" key="7">
    <source>
        <dbReference type="ARBA" id="ARBA00022989"/>
    </source>
</evidence>
<evidence type="ECO:0000256" key="1">
    <source>
        <dbReference type="ARBA" id="ARBA00004651"/>
    </source>
</evidence>
<dbReference type="InterPro" id="IPR027417">
    <property type="entry name" value="P-loop_NTPase"/>
</dbReference>
<accession>A0A1X6YB52</accession>
<dbReference type="InterPro" id="IPR003593">
    <property type="entry name" value="AAA+_ATPase"/>
</dbReference>
<dbReference type="FunFam" id="3.40.50.300:FF:000221">
    <property type="entry name" value="Multidrug ABC transporter ATP-binding protein"/>
    <property type="match status" value="1"/>
</dbReference>
<dbReference type="SUPFAM" id="SSF90123">
    <property type="entry name" value="ABC transporter transmembrane region"/>
    <property type="match status" value="1"/>
</dbReference>
<dbReference type="Gene3D" id="3.40.50.300">
    <property type="entry name" value="P-loop containing nucleotide triphosphate hydrolases"/>
    <property type="match status" value="1"/>
</dbReference>
<evidence type="ECO:0000256" key="3">
    <source>
        <dbReference type="ARBA" id="ARBA00022475"/>
    </source>
</evidence>
<dbReference type="GO" id="GO:0015421">
    <property type="term" value="F:ABC-type oligopeptide transporter activity"/>
    <property type="evidence" value="ECO:0007669"/>
    <property type="project" value="TreeGrafter"/>
</dbReference>
<feature type="domain" description="ABC transmembrane type-1" evidence="11">
    <location>
        <begin position="28"/>
        <end position="310"/>
    </location>
</feature>
<dbReference type="InterPro" id="IPR011527">
    <property type="entry name" value="ABC1_TM_dom"/>
</dbReference>
<evidence type="ECO:0000256" key="5">
    <source>
        <dbReference type="ARBA" id="ARBA00022741"/>
    </source>
</evidence>